<protein>
    <submittedName>
        <fullName evidence="1">Uncharacterized protein</fullName>
    </submittedName>
</protein>
<dbReference type="EMBL" id="BAABHS010000002">
    <property type="protein sequence ID" value="GAA4949952.1"/>
    <property type="molecule type" value="Genomic_DNA"/>
</dbReference>
<organism evidence="1 2">
    <name type="scientific">Yinghuangia aomiensis</name>
    <dbReference type="NCBI Taxonomy" id="676205"/>
    <lineage>
        <taxon>Bacteria</taxon>
        <taxon>Bacillati</taxon>
        <taxon>Actinomycetota</taxon>
        <taxon>Actinomycetes</taxon>
        <taxon>Kitasatosporales</taxon>
        <taxon>Streptomycetaceae</taxon>
        <taxon>Yinghuangia</taxon>
    </lineage>
</organism>
<proteinExistence type="predicted"/>
<reference evidence="2" key="1">
    <citation type="journal article" date="2019" name="Int. J. Syst. Evol. Microbiol.">
        <title>The Global Catalogue of Microorganisms (GCM) 10K type strain sequencing project: providing services to taxonomists for standard genome sequencing and annotation.</title>
        <authorList>
            <consortium name="The Broad Institute Genomics Platform"/>
            <consortium name="The Broad Institute Genome Sequencing Center for Infectious Disease"/>
            <person name="Wu L."/>
            <person name="Ma J."/>
        </authorList>
    </citation>
    <scope>NUCLEOTIDE SEQUENCE [LARGE SCALE GENOMIC DNA]</scope>
    <source>
        <strain evidence="2">JCM 17986</strain>
    </source>
</reference>
<keyword evidence="2" id="KW-1185">Reference proteome</keyword>
<evidence type="ECO:0000313" key="1">
    <source>
        <dbReference type="EMBL" id="GAA4949952.1"/>
    </source>
</evidence>
<sequence>MQQPFIREARGPGRMALGWRNRGGVRFARGEVVRADLDVAVLAVATAPGGGRRAGRVAGFGKGRRLGGVRGAVE</sequence>
<gene>
    <name evidence="1" type="ORF">GCM10023205_08140</name>
</gene>
<accession>A0ABP9GY13</accession>
<dbReference type="Proteomes" id="UP001500466">
    <property type="component" value="Unassembled WGS sequence"/>
</dbReference>
<evidence type="ECO:0000313" key="2">
    <source>
        <dbReference type="Proteomes" id="UP001500466"/>
    </source>
</evidence>
<comment type="caution">
    <text evidence="1">The sequence shown here is derived from an EMBL/GenBank/DDBJ whole genome shotgun (WGS) entry which is preliminary data.</text>
</comment>
<name>A0ABP9GY13_9ACTN</name>